<keyword evidence="1" id="KW-0812">Transmembrane</keyword>
<proteinExistence type="predicted"/>
<organism evidence="2">
    <name type="scientific">Ornithinibacillus sp. 4-3</name>
    <dbReference type="NCBI Taxonomy" id="3231488"/>
    <lineage>
        <taxon>Bacteria</taxon>
        <taxon>Bacillati</taxon>
        <taxon>Bacillota</taxon>
        <taxon>Bacilli</taxon>
        <taxon>Bacillales</taxon>
        <taxon>Bacillaceae</taxon>
        <taxon>Ornithinibacillus</taxon>
    </lineage>
</organism>
<evidence type="ECO:0000313" key="2">
    <source>
        <dbReference type="EMBL" id="XDK33495.1"/>
    </source>
</evidence>
<feature type="transmembrane region" description="Helical" evidence="1">
    <location>
        <begin position="341"/>
        <end position="363"/>
    </location>
</feature>
<dbReference type="RefSeq" id="WP_368654173.1">
    <property type="nucleotide sequence ID" value="NZ_CP162599.1"/>
</dbReference>
<dbReference type="Pfam" id="PF07907">
    <property type="entry name" value="YibE_F"/>
    <property type="match status" value="1"/>
</dbReference>
<feature type="transmembrane region" description="Helical" evidence="1">
    <location>
        <begin position="303"/>
        <end position="321"/>
    </location>
</feature>
<feature type="transmembrane region" description="Helical" evidence="1">
    <location>
        <begin position="245"/>
        <end position="271"/>
    </location>
</feature>
<feature type="transmembrane region" description="Helical" evidence="1">
    <location>
        <begin position="174"/>
        <end position="192"/>
    </location>
</feature>
<keyword evidence="1" id="KW-0472">Membrane</keyword>
<gene>
    <name evidence="2" type="ORF">AB4Y30_03815</name>
</gene>
<evidence type="ECO:0000256" key="1">
    <source>
        <dbReference type="SAM" id="Phobius"/>
    </source>
</evidence>
<feature type="transmembrane region" description="Helical" evidence="1">
    <location>
        <begin position="204"/>
        <end position="225"/>
    </location>
</feature>
<feature type="transmembrane region" description="Helical" evidence="1">
    <location>
        <begin position="149"/>
        <end position="168"/>
    </location>
</feature>
<feature type="transmembrane region" description="Helical" evidence="1">
    <location>
        <begin position="16"/>
        <end position="33"/>
    </location>
</feature>
<keyword evidence="1" id="KW-1133">Transmembrane helix</keyword>
<dbReference type="InterPro" id="IPR012507">
    <property type="entry name" value="YibE_F"/>
</dbReference>
<protein>
    <submittedName>
        <fullName evidence="2">YibE/F family protein</fullName>
    </submittedName>
</protein>
<dbReference type="AlphaFoldDB" id="A0AB39HSF4"/>
<dbReference type="PANTHER" id="PTHR41771">
    <property type="entry name" value="MEMBRANE PROTEIN-RELATED"/>
    <property type="match status" value="1"/>
</dbReference>
<accession>A0AB39HSF4</accession>
<dbReference type="EMBL" id="CP162599">
    <property type="protein sequence ID" value="XDK33495.1"/>
    <property type="molecule type" value="Genomic_DNA"/>
</dbReference>
<dbReference type="PANTHER" id="PTHR41771:SF1">
    <property type="entry name" value="MEMBRANE PROTEIN"/>
    <property type="match status" value="1"/>
</dbReference>
<feature type="transmembrane region" description="Helical" evidence="1">
    <location>
        <begin position="126"/>
        <end position="142"/>
    </location>
</feature>
<sequence>MIALKRWLQNRTKTQYLISGLLLIAFIASMIFINNNHELYTRTIVQITDVQETHRESQVDRHGNQDDFVIQSVTGEIKNGPDKGELTTFDNEYMQSLALDYELSVGNEIFLATDGKATGDIKRDKHFVFVAWIFLIILLIVGKSRGALSVLSLLVNALILSIALDIYIQNPSLGLSVITLVSIVIFTILSLLMATGFNEKTYTAILTTLIGTGLSLLIAYLALRFTGEEGLRYEEMAFLTRNPQVVFMAGLLIGSLGAVMDVAITLSASMFEMYEKNNRISVKVLKKAGYEVGKDIMGTMTNILFFVYVSGSIPMLLIYFKNATPFGFTLSMNLSLELARALVGGIGIVLTIPIAIYISIFFIRRKQVKS</sequence>
<name>A0AB39HSF4_9BACI</name>
<reference evidence="2" key="1">
    <citation type="submission" date="2024-07" db="EMBL/GenBank/DDBJ databases">
        <title>Halotolerant mesophilic bacterium Ornithinibacillus sp. 4-3, sp. nov., isolated from soil.</title>
        <authorList>
            <person name="Sidarenka A.V."/>
            <person name="Guliayeva D.E."/>
            <person name="Leanovich S.I."/>
            <person name="Hileuskaya K.S."/>
            <person name="Akhremchuk A.E."/>
            <person name="Sikolenko M.A."/>
            <person name="Valentovich L.N."/>
        </authorList>
    </citation>
    <scope>NUCLEOTIDE SEQUENCE</scope>
    <source>
        <strain evidence="2">4-3</strain>
    </source>
</reference>